<dbReference type="EMBL" id="BOOO01000071">
    <property type="protein sequence ID" value="GII34967.1"/>
    <property type="molecule type" value="Genomic_DNA"/>
</dbReference>
<reference evidence="1 2" key="1">
    <citation type="submission" date="2021-01" db="EMBL/GenBank/DDBJ databases">
        <title>Whole genome shotgun sequence of Planotetraspora mira NBRC 15435.</title>
        <authorList>
            <person name="Komaki H."/>
            <person name="Tamura T."/>
        </authorList>
    </citation>
    <scope>NUCLEOTIDE SEQUENCE [LARGE SCALE GENOMIC DNA]</scope>
    <source>
        <strain evidence="1 2">NBRC 15435</strain>
    </source>
</reference>
<keyword evidence="2" id="KW-1185">Reference proteome</keyword>
<comment type="caution">
    <text evidence="1">The sequence shown here is derived from an EMBL/GenBank/DDBJ whole genome shotgun (WGS) entry which is preliminary data.</text>
</comment>
<proteinExistence type="predicted"/>
<organism evidence="1 2">
    <name type="scientific">Planotetraspora mira</name>
    <dbReference type="NCBI Taxonomy" id="58121"/>
    <lineage>
        <taxon>Bacteria</taxon>
        <taxon>Bacillati</taxon>
        <taxon>Actinomycetota</taxon>
        <taxon>Actinomycetes</taxon>
        <taxon>Streptosporangiales</taxon>
        <taxon>Streptosporangiaceae</taxon>
        <taxon>Planotetraspora</taxon>
    </lineage>
</organism>
<accession>A0A8J3TZ92</accession>
<evidence type="ECO:0000313" key="1">
    <source>
        <dbReference type="EMBL" id="GII34967.1"/>
    </source>
</evidence>
<protein>
    <submittedName>
        <fullName evidence="1">Uncharacterized protein</fullName>
    </submittedName>
</protein>
<dbReference type="Proteomes" id="UP000650628">
    <property type="component" value="Unassembled WGS sequence"/>
</dbReference>
<gene>
    <name evidence="1" type="ORF">Pmi06nite_84090</name>
</gene>
<evidence type="ECO:0000313" key="2">
    <source>
        <dbReference type="Proteomes" id="UP000650628"/>
    </source>
</evidence>
<name>A0A8J3TZ92_9ACTN</name>
<dbReference type="AlphaFoldDB" id="A0A8J3TZ92"/>
<sequence>MGPESAGSAQRSHVDRLYHLPMITPQGGRRSAMVPDVEVDFGAGPTTVPSTMRYVDLTGNGRIRVPAQGAVDWSQLNKLPECITVEWSGADRGVVEAVAARQIRFLYWHDASGTVDLTGTGVTDVRLDGIGLRSVRLPESARVLLLREPPESLEVDAPESGHRMDLRLFSRGPDIRIPGGLSRVSELWLKVAGTVSASVLTGLTDLEELRVSFDDPPGVFADAQDLQAHRGLRTLQLDDAYDWDPGNLPELPSLRGLEINGTRRATATVVKARFKATDVRISIHGAKSEAWLAAHMSNPFRDWVEDSKPFGAAACEAYTRARSAIEALAPTASDRMAVAEHALRGLIAALNAIDAEYQLIDTLRREQAGEVFFELAAQAEVPVDQARRWFADRDF</sequence>